<dbReference type="EMBL" id="LAZR01032532">
    <property type="protein sequence ID" value="KKL50625.1"/>
    <property type="molecule type" value="Genomic_DNA"/>
</dbReference>
<comment type="caution">
    <text evidence="1">The sequence shown here is derived from an EMBL/GenBank/DDBJ whole genome shotgun (WGS) entry which is preliminary data.</text>
</comment>
<dbReference type="AlphaFoldDB" id="A0A0F9F038"/>
<gene>
    <name evidence="1" type="ORF">LCGC14_2303620</name>
</gene>
<sequence>MVSGESWAEQQKANTLLAGNDVINPEDNVRELLKISPTNKYIHAKQAQELVVLRTSAKKLGLPILNEIAEMVESHQLNVDGYSRAQYLDGLKWIEFILHKIKNKLAGGQQGNIV</sequence>
<proteinExistence type="predicted"/>
<organism evidence="1">
    <name type="scientific">marine sediment metagenome</name>
    <dbReference type="NCBI Taxonomy" id="412755"/>
    <lineage>
        <taxon>unclassified sequences</taxon>
        <taxon>metagenomes</taxon>
        <taxon>ecological metagenomes</taxon>
    </lineage>
</organism>
<reference evidence="1" key="1">
    <citation type="journal article" date="2015" name="Nature">
        <title>Complex archaea that bridge the gap between prokaryotes and eukaryotes.</title>
        <authorList>
            <person name="Spang A."/>
            <person name="Saw J.H."/>
            <person name="Jorgensen S.L."/>
            <person name="Zaremba-Niedzwiedzka K."/>
            <person name="Martijn J."/>
            <person name="Lind A.E."/>
            <person name="van Eijk R."/>
            <person name="Schleper C."/>
            <person name="Guy L."/>
            <person name="Ettema T.J."/>
        </authorList>
    </citation>
    <scope>NUCLEOTIDE SEQUENCE</scope>
</reference>
<evidence type="ECO:0000313" key="1">
    <source>
        <dbReference type="EMBL" id="KKL50625.1"/>
    </source>
</evidence>
<protein>
    <submittedName>
        <fullName evidence="1">Uncharacterized protein</fullName>
    </submittedName>
</protein>
<accession>A0A0F9F038</accession>
<name>A0A0F9F038_9ZZZZ</name>